<organism evidence="3 4">
    <name type="scientific">Cyclotella cryptica</name>
    <dbReference type="NCBI Taxonomy" id="29204"/>
    <lineage>
        <taxon>Eukaryota</taxon>
        <taxon>Sar</taxon>
        <taxon>Stramenopiles</taxon>
        <taxon>Ochrophyta</taxon>
        <taxon>Bacillariophyta</taxon>
        <taxon>Coscinodiscophyceae</taxon>
        <taxon>Thalassiosirophycidae</taxon>
        <taxon>Stephanodiscales</taxon>
        <taxon>Stephanodiscaceae</taxon>
        <taxon>Cyclotella</taxon>
    </lineage>
</organism>
<dbReference type="EMBL" id="JABMIG020000301">
    <property type="protein sequence ID" value="KAL3781966.1"/>
    <property type="molecule type" value="Genomic_DNA"/>
</dbReference>
<protein>
    <submittedName>
        <fullName evidence="3">Uncharacterized protein</fullName>
    </submittedName>
</protein>
<keyword evidence="1" id="KW-0677">Repeat</keyword>
<dbReference type="PANTHER" id="PTHR43215">
    <property type="entry name" value="RADIAL SPOKE HEAD 1 HOMOLOG"/>
    <property type="match status" value="1"/>
</dbReference>
<sequence length="641" mass="72064">MMKGNLSPPMEMLSSSTFESGALKMSKRLSDTTTTSCKTLRTSNILAPESCMMMSMNTIFSAAETADRSEHSRPDGRLDDLSDSDEEYLEHTVSSSKRNSMGEDDSECGDSSGSSLGEFDEIAESESVRNATHNRAMLIQRKFFQEGVQRLGSSLFLGEDEPLSSRKADRDDSDKLLDTEKCHKEYLSCVRMEFCSQGDKSIDEKGDCPNDLPADEITVCRRRLSTETKLEDPALFARFIESPFARAIESEKRWSDSTSVSTTDAQSGDLRVVEFNTMPMIADGKPSIKDTSIVTTTTNKTDSSSELGHSSRRGVSQTTFVRDLEDIRRMMLVVADAVDIKSNVAKTVTSRCGSSRNIGKIASSASLSKSSQESGFSRDYRMNTNRSEMSSSLIEHDSQPRGRDQTLNMSLLSLHQSVNNATFIDEWIERTFISLQPSSEMFEISSIAVDNDTDMKFLFYPDVTKRQMDELLNNLLEDNEEYSPILEKGKRGFNGNHNKIGLRHGYGIYRSRNGSEYRGEWFEGVKQGFGVAKYNGAGIYYGHWKNNNRDGHGIMQIANGDIFEGEWRNHKKNGVGVYFYSDGDVDISLYVNDKRVGCGVRWNIDRSKVCLLNDSQLMNKISFQQADKILKRHRIEINHDE</sequence>
<evidence type="ECO:0000256" key="2">
    <source>
        <dbReference type="SAM" id="MobiDB-lite"/>
    </source>
</evidence>
<evidence type="ECO:0000256" key="1">
    <source>
        <dbReference type="ARBA" id="ARBA00022737"/>
    </source>
</evidence>
<feature type="compositionally biased region" description="Basic and acidic residues" evidence="2">
    <location>
        <begin position="65"/>
        <end position="80"/>
    </location>
</feature>
<reference evidence="3 4" key="1">
    <citation type="journal article" date="2020" name="G3 (Bethesda)">
        <title>Improved Reference Genome for Cyclotella cryptica CCMP332, a Model for Cell Wall Morphogenesis, Salinity Adaptation, and Lipid Production in Diatoms (Bacillariophyta).</title>
        <authorList>
            <person name="Roberts W.R."/>
            <person name="Downey K.M."/>
            <person name="Ruck E.C."/>
            <person name="Traller J.C."/>
            <person name="Alverson A.J."/>
        </authorList>
    </citation>
    <scope>NUCLEOTIDE SEQUENCE [LARGE SCALE GENOMIC DNA]</scope>
    <source>
        <strain evidence="3 4">CCMP332</strain>
    </source>
</reference>
<dbReference type="Proteomes" id="UP001516023">
    <property type="component" value="Unassembled WGS sequence"/>
</dbReference>
<comment type="caution">
    <text evidence="3">The sequence shown here is derived from an EMBL/GenBank/DDBJ whole genome shotgun (WGS) entry which is preliminary data.</text>
</comment>
<feature type="region of interest" description="Disordered" evidence="2">
    <location>
        <begin position="64"/>
        <end position="117"/>
    </location>
</feature>
<name>A0ABD3P3B7_9STRA</name>
<proteinExistence type="predicted"/>
<keyword evidence="4" id="KW-1185">Reference proteome</keyword>
<gene>
    <name evidence="3" type="ORF">HJC23_001311</name>
</gene>
<dbReference type="PANTHER" id="PTHR43215:SF14">
    <property type="entry name" value="RADIAL SPOKE HEAD 1 HOMOLOG"/>
    <property type="match status" value="1"/>
</dbReference>
<dbReference type="Gene3D" id="2.20.110.10">
    <property type="entry name" value="Histone H3 K4-specific methyltransferase SET7/9 N-terminal domain"/>
    <property type="match status" value="2"/>
</dbReference>
<dbReference type="SUPFAM" id="SSF82185">
    <property type="entry name" value="Histone H3 K4-specific methyltransferase SET7/9 N-terminal domain"/>
    <property type="match status" value="1"/>
</dbReference>
<dbReference type="InterPro" id="IPR003409">
    <property type="entry name" value="MORN"/>
</dbReference>
<dbReference type="AlphaFoldDB" id="A0ABD3P3B7"/>
<dbReference type="Pfam" id="PF02493">
    <property type="entry name" value="MORN"/>
    <property type="match status" value="4"/>
</dbReference>
<dbReference type="SMART" id="SM00698">
    <property type="entry name" value="MORN"/>
    <property type="match status" value="3"/>
</dbReference>
<evidence type="ECO:0000313" key="4">
    <source>
        <dbReference type="Proteomes" id="UP001516023"/>
    </source>
</evidence>
<accession>A0ABD3P3B7</accession>
<evidence type="ECO:0000313" key="3">
    <source>
        <dbReference type="EMBL" id="KAL3781966.1"/>
    </source>
</evidence>